<evidence type="ECO:0000313" key="1">
    <source>
        <dbReference type="EMBL" id="GFD61238.1"/>
    </source>
</evidence>
<feature type="non-terminal residue" evidence="1">
    <location>
        <position position="78"/>
    </location>
</feature>
<protein>
    <submittedName>
        <fullName evidence="1">Uncharacterized protein</fullName>
    </submittedName>
</protein>
<accession>A0A699XTA6</accession>
<feature type="non-terminal residue" evidence="1">
    <location>
        <position position="1"/>
    </location>
</feature>
<gene>
    <name evidence="1" type="ORF">Tci_933207</name>
</gene>
<organism evidence="1">
    <name type="scientific">Tanacetum cinerariifolium</name>
    <name type="common">Dalmatian daisy</name>
    <name type="synonym">Chrysanthemum cinerariifolium</name>
    <dbReference type="NCBI Taxonomy" id="118510"/>
    <lineage>
        <taxon>Eukaryota</taxon>
        <taxon>Viridiplantae</taxon>
        <taxon>Streptophyta</taxon>
        <taxon>Embryophyta</taxon>
        <taxon>Tracheophyta</taxon>
        <taxon>Spermatophyta</taxon>
        <taxon>Magnoliopsida</taxon>
        <taxon>eudicotyledons</taxon>
        <taxon>Gunneridae</taxon>
        <taxon>Pentapetalae</taxon>
        <taxon>asterids</taxon>
        <taxon>campanulids</taxon>
        <taxon>Asterales</taxon>
        <taxon>Asteraceae</taxon>
        <taxon>Asteroideae</taxon>
        <taxon>Anthemideae</taxon>
        <taxon>Anthemidinae</taxon>
        <taxon>Tanacetum</taxon>
    </lineage>
</organism>
<dbReference type="EMBL" id="BKCJ011888587">
    <property type="protein sequence ID" value="GFD61238.1"/>
    <property type="molecule type" value="Genomic_DNA"/>
</dbReference>
<name>A0A699XTA6_TANCI</name>
<proteinExistence type="predicted"/>
<reference evidence="1" key="1">
    <citation type="journal article" date="2019" name="Sci. Rep.">
        <title>Draft genome of Tanacetum cinerariifolium, the natural source of mosquito coil.</title>
        <authorList>
            <person name="Yamashiro T."/>
            <person name="Shiraishi A."/>
            <person name="Satake H."/>
            <person name="Nakayama K."/>
        </authorList>
    </citation>
    <scope>NUCLEOTIDE SEQUENCE</scope>
</reference>
<sequence>LGEGAGVGRVGQVGDVLVAHAAPAGAHFQEVHGFKRLHELLVGDQPARRHRGEGAVAVVGREYRRPVAAHAGRQQVAP</sequence>
<dbReference type="AlphaFoldDB" id="A0A699XTA6"/>
<comment type="caution">
    <text evidence="1">The sequence shown here is derived from an EMBL/GenBank/DDBJ whole genome shotgun (WGS) entry which is preliminary data.</text>
</comment>